<evidence type="ECO:0000256" key="9">
    <source>
        <dbReference type="ARBA" id="ARBA00023175"/>
    </source>
</evidence>
<dbReference type="GO" id="GO:0007018">
    <property type="term" value="P:microtubule-based movement"/>
    <property type="evidence" value="ECO:0007669"/>
    <property type="project" value="InterPro"/>
</dbReference>
<evidence type="ECO:0000256" key="7">
    <source>
        <dbReference type="ARBA" id="ARBA00023054"/>
    </source>
</evidence>
<evidence type="ECO:0000256" key="5">
    <source>
        <dbReference type="ARBA" id="ARBA00022840"/>
    </source>
</evidence>
<dbReference type="GeneID" id="94433092"/>
<feature type="non-terminal residue" evidence="13">
    <location>
        <position position="189"/>
    </location>
</feature>
<dbReference type="EMBL" id="MIGC01006011">
    <property type="protein sequence ID" value="PHJ16414.1"/>
    <property type="molecule type" value="Genomic_DNA"/>
</dbReference>
<dbReference type="GO" id="GO:0005930">
    <property type="term" value="C:axoneme"/>
    <property type="evidence" value="ECO:0007669"/>
    <property type="project" value="UniProtKB-SubCell"/>
</dbReference>
<evidence type="ECO:0000313" key="13">
    <source>
        <dbReference type="EMBL" id="PHJ16414.1"/>
    </source>
</evidence>
<dbReference type="InterPro" id="IPR024317">
    <property type="entry name" value="Dynein_heavy_chain_D4_dom"/>
</dbReference>
<keyword evidence="6" id="KW-0243">Dynein</keyword>
<dbReference type="InterPro" id="IPR026983">
    <property type="entry name" value="DHC"/>
</dbReference>
<keyword evidence="10" id="KW-0206">Cytoskeleton</keyword>
<evidence type="ECO:0000256" key="2">
    <source>
        <dbReference type="ARBA" id="ARBA00022490"/>
    </source>
</evidence>
<feature type="domain" description="Dynein heavy chain AAA module D4" evidence="12">
    <location>
        <begin position="1"/>
        <end position="188"/>
    </location>
</feature>
<evidence type="ECO:0000256" key="8">
    <source>
        <dbReference type="ARBA" id="ARBA00023069"/>
    </source>
</evidence>
<dbReference type="AlphaFoldDB" id="A0A2C6KJ27"/>
<dbReference type="Proteomes" id="UP000221165">
    <property type="component" value="Unassembled WGS sequence"/>
</dbReference>
<keyword evidence="5" id="KW-0067">ATP-binding</keyword>
<keyword evidence="14" id="KW-1185">Reference proteome</keyword>
<protein>
    <submittedName>
        <fullName evidence="13">Dynein heavy chain related</fullName>
    </submittedName>
</protein>
<keyword evidence="9" id="KW-0505">Motor protein</keyword>
<comment type="subcellular location">
    <subcellularLocation>
        <location evidence="1">Cytoplasm</location>
        <location evidence="1">Cytoskeleton</location>
        <location evidence="1">Cilium axoneme</location>
    </subcellularLocation>
</comment>
<dbReference type="RefSeq" id="XP_067918143.1">
    <property type="nucleotide sequence ID" value="XM_068069881.1"/>
</dbReference>
<evidence type="ECO:0000256" key="6">
    <source>
        <dbReference type="ARBA" id="ARBA00023017"/>
    </source>
</evidence>
<evidence type="ECO:0000256" key="10">
    <source>
        <dbReference type="ARBA" id="ARBA00023212"/>
    </source>
</evidence>
<keyword evidence="2" id="KW-0963">Cytoplasm</keyword>
<dbReference type="GO" id="GO:0045505">
    <property type="term" value="F:dynein intermediate chain binding"/>
    <property type="evidence" value="ECO:0007669"/>
    <property type="project" value="InterPro"/>
</dbReference>
<name>A0A2C6KJ27_9APIC</name>
<dbReference type="Gene3D" id="3.40.50.300">
    <property type="entry name" value="P-loop containing nucleotide triphosphate hydrolases"/>
    <property type="match status" value="1"/>
</dbReference>
<keyword evidence="11" id="KW-0966">Cell projection</keyword>
<dbReference type="SUPFAM" id="SSF52540">
    <property type="entry name" value="P-loop containing nucleoside triphosphate hydrolases"/>
    <property type="match status" value="1"/>
</dbReference>
<dbReference type="PANTHER" id="PTHR46961">
    <property type="entry name" value="DYNEIN HEAVY CHAIN 1, AXONEMAL-LIKE PROTEIN"/>
    <property type="match status" value="1"/>
</dbReference>
<dbReference type="GO" id="GO:0005874">
    <property type="term" value="C:microtubule"/>
    <property type="evidence" value="ECO:0007669"/>
    <property type="project" value="UniProtKB-KW"/>
</dbReference>
<reference evidence="13 14" key="1">
    <citation type="journal article" date="2017" name="Int. J. Parasitol.">
        <title>The genome of the protozoan parasite Cystoisospora suis and a reverse vaccinology approach to identify vaccine candidates.</title>
        <authorList>
            <person name="Palmieri N."/>
            <person name="Shrestha A."/>
            <person name="Ruttkowski B."/>
            <person name="Beck T."/>
            <person name="Vogl C."/>
            <person name="Tomley F."/>
            <person name="Blake D.P."/>
            <person name="Joachim A."/>
        </authorList>
    </citation>
    <scope>NUCLEOTIDE SEQUENCE [LARGE SCALE GENOMIC DNA]</scope>
    <source>
        <strain evidence="13 14">Wien I</strain>
    </source>
</reference>
<keyword evidence="4" id="KW-0547">Nucleotide-binding</keyword>
<sequence length="189" mass="21688">MQLVMFLDACEHVSRICRILRQPSGHALLLGVRGSGRQSLSRLASFIMDCDSCQIEIVKGYSMNDWRDDLKTCLMKCGLEEKVQTFLLEDSQVTHEAMMEDINNVLNYGDLPNLYKKEDMEEILNCCKGPCKQMGMQPTKSNIFTAYLKRVRANLHVILAMSPIGDMFRTRLRMFPSLTNCCTINWFSE</sequence>
<evidence type="ECO:0000256" key="11">
    <source>
        <dbReference type="ARBA" id="ARBA00023273"/>
    </source>
</evidence>
<proteinExistence type="predicted"/>
<gene>
    <name evidence="13" type="ORF">CSUI_009772</name>
</gene>
<keyword evidence="8" id="KW-0969">Cilium</keyword>
<dbReference type="FunFam" id="3.40.50.300:FF:002141">
    <property type="entry name" value="Dynein heavy chain"/>
    <property type="match status" value="1"/>
</dbReference>
<dbReference type="PANTHER" id="PTHR46961:SF5">
    <property type="entry name" value="DYNEIN AXONEMAL HEAVY CHAIN 1"/>
    <property type="match status" value="1"/>
</dbReference>
<dbReference type="OrthoDB" id="5593012at2759"/>
<dbReference type="GO" id="GO:0030286">
    <property type="term" value="C:dynein complex"/>
    <property type="evidence" value="ECO:0007669"/>
    <property type="project" value="UniProtKB-KW"/>
</dbReference>
<comment type="caution">
    <text evidence="13">The sequence shown here is derived from an EMBL/GenBank/DDBJ whole genome shotgun (WGS) entry which is preliminary data.</text>
</comment>
<keyword evidence="7" id="KW-0175">Coiled coil</keyword>
<dbReference type="GO" id="GO:0051959">
    <property type="term" value="F:dynein light intermediate chain binding"/>
    <property type="evidence" value="ECO:0007669"/>
    <property type="project" value="InterPro"/>
</dbReference>
<dbReference type="VEuPathDB" id="ToxoDB:CSUI_009772"/>
<evidence type="ECO:0000256" key="3">
    <source>
        <dbReference type="ARBA" id="ARBA00022701"/>
    </source>
</evidence>
<evidence type="ECO:0000256" key="1">
    <source>
        <dbReference type="ARBA" id="ARBA00004430"/>
    </source>
</evidence>
<evidence type="ECO:0000256" key="4">
    <source>
        <dbReference type="ARBA" id="ARBA00022741"/>
    </source>
</evidence>
<accession>A0A2C6KJ27</accession>
<keyword evidence="3" id="KW-0493">Microtubule</keyword>
<dbReference type="Pfam" id="PF12780">
    <property type="entry name" value="AAA_8"/>
    <property type="match status" value="1"/>
</dbReference>
<evidence type="ECO:0000313" key="14">
    <source>
        <dbReference type="Proteomes" id="UP000221165"/>
    </source>
</evidence>
<organism evidence="13 14">
    <name type="scientific">Cystoisospora suis</name>
    <dbReference type="NCBI Taxonomy" id="483139"/>
    <lineage>
        <taxon>Eukaryota</taxon>
        <taxon>Sar</taxon>
        <taxon>Alveolata</taxon>
        <taxon>Apicomplexa</taxon>
        <taxon>Conoidasida</taxon>
        <taxon>Coccidia</taxon>
        <taxon>Eucoccidiorida</taxon>
        <taxon>Eimeriorina</taxon>
        <taxon>Sarcocystidae</taxon>
        <taxon>Cystoisospora</taxon>
    </lineage>
</organism>
<evidence type="ECO:0000259" key="12">
    <source>
        <dbReference type="Pfam" id="PF12780"/>
    </source>
</evidence>
<dbReference type="InterPro" id="IPR027417">
    <property type="entry name" value="P-loop_NTPase"/>
</dbReference>
<dbReference type="GO" id="GO:0005524">
    <property type="term" value="F:ATP binding"/>
    <property type="evidence" value="ECO:0007669"/>
    <property type="project" value="UniProtKB-KW"/>
</dbReference>